<reference evidence="1" key="1">
    <citation type="submission" date="2019-08" db="EMBL/GenBank/DDBJ databases">
        <authorList>
            <person name="Kucharzyk K."/>
            <person name="Murdoch R.W."/>
            <person name="Higgins S."/>
            <person name="Loffler F."/>
        </authorList>
    </citation>
    <scope>NUCLEOTIDE SEQUENCE</scope>
</reference>
<protein>
    <submittedName>
        <fullName evidence="1">Uncharacterized protein</fullName>
    </submittedName>
</protein>
<accession>A0A645IPQ2</accession>
<evidence type="ECO:0000313" key="1">
    <source>
        <dbReference type="EMBL" id="MPN53000.1"/>
    </source>
</evidence>
<proteinExistence type="predicted"/>
<sequence length="118" mass="12775">MGLQVQPALLQEGPADKILFPFPGKDSLPLVFSPVVQQPDQLALACDQSIQAVLARQQQIDVVLPLIVGGHGLRHKPFLPRRGIVGKQPFAAQDVQLSLIAFNIGNISILLRIEQVAV</sequence>
<dbReference type="EMBL" id="VSSQ01119664">
    <property type="protein sequence ID" value="MPN53000.1"/>
    <property type="molecule type" value="Genomic_DNA"/>
</dbReference>
<comment type="caution">
    <text evidence="1">The sequence shown here is derived from an EMBL/GenBank/DDBJ whole genome shotgun (WGS) entry which is preliminary data.</text>
</comment>
<organism evidence="1">
    <name type="scientific">bioreactor metagenome</name>
    <dbReference type="NCBI Taxonomy" id="1076179"/>
    <lineage>
        <taxon>unclassified sequences</taxon>
        <taxon>metagenomes</taxon>
        <taxon>ecological metagenomes</taxon>
    </lineage>
</organism>
<name>A0A645IPQ2_9ZZZZ</name>
<gene>
    <name evidence="1" type="ORF">SDC9_200663</name>
</gene>
<dbReference type="AlphaFoldDB" id="A0A645IPQ2"/>